<dbReference type="GO" id="GO:0015031">
    <property type="term" value="P:protein transport"/>
    <property type="evidence" value="ECO:0007669"/>
    <property type="project" value="UniProtKB-KW"/>
</dbReference>
<evidence type="ECO:0000256" key="6">
    <source>
        <dbReference type="ARBA" id="ARBA00023034"/>
    </source>
</evidence>
<evidence type="ECO:0000259" key="7">
    <source>
        <dbReference type="Pfam" id="PF04129"/>
    </source>
</evidence>
<evidence type="ECO:0000256" key="2">
    <source>
        <dbReference type="ARBA" id="ARBA00008180"/>
    </source>
</evidence>
<dbReference type="AlphaFoldDB" id="A0A8S1H1B4"/>
<dbReference type="EMBL" id="CAJGYM010000010">
    <property type="protein sequence ID" value="CAD6189177.1"/>
    <property type="molecule type" value="Genomic_DNA"/>
</dbReference>
<dbReference type="InterPro" id="IPR048361">
    <property type="entry name" value="Vps52_C"/>
</dbReference>
<comment type="subcellular location">
    <subcellularLocation>
        <location evidence="1">Golgi apparatus</location>
        <location evidence="1">trans-Golgi network</location>
    </subcellularLocation>
</comment>
<proteinExistence type="inferred from homology"/>
<comment type="similarity">
    <text evidence="2">Belongs to the VPS52 family.</text>
</comment>
<dbReference type="GO" id="GO:0005829">
    <property type="term" value="C:cytosol"/>
    <property type="evidence" value="ECO:0007669"/>
    <property type="project" value="GOC"/>
</dbReference>
<dbReference type="Pfam" id="PF20655">
    <property type="entry name" value="Vps52_C"/>
    <property type="match status" value="1"/>
</dbReference>
<name>A0A8S1H1B4_9PELO</name>
<dbReference type="InterPro" id="IPR007258">
    <property type="entry name" value="Vps52"/>
</dbReference>
<comment type="caution">
    <text evidence="9">The sequence shown here is derived from an EMBL/GenBank/DDBJ whole genome shotgun (WGS) entry which is preliminary data.</text>
</comment>
<dbReference type="InterPro" id="IPR048319">
    <property type="entry name" value="Vps52_CC"/>
</dbReference>
<evidence type="ECO:0000256" key="4">
    <source>
        <dbReference type="ARBA" id="ARBA00022448"/>
    </source>
</evidence>
<dbReference type="GO" id="GO:0007041">
    <property type="term" value="P:lysosomal transport"/>
    <property type="evidence" value="ECO:0007669"/>
    <property type="project" value="TreeGrafter"/>
</dbReference>
<dbReference type="PANTHER" id="PTHR14190:SF7">
    <property type="entry name" value="VACUOLAR PROTEIN SORTING-ASSOCIATED PROTEIN 52 HOMOLOG"/>
    <property type="match status" value="1"/>
</dbReference>
<keyword evidence="10" id="KW-1185">Reference proteome</keyword>
<dbReference type="GO" id="GO:0032456">
    <property type="term" value="P:endocytic recycling"/>
    <property type="evidence" value="ECO:0007669"/>
    <property type="project" value="TreeGrafter"/>
</dbReference>
<keyword evidence="6" id="KW-0333">Golgi apparatus</keyword>
<dbReference type="GO" id="GO:0019905">
    <property type="term" value="F:syntaxin binding"/>
    <property type="evidence" value="ECO:0007669"/>
    <property type="project" value="TreeGrafter"/>
</dbReference>
<sequence length="687" mass="78546">MDKSFTKETLEACLTHLARADSNVVRQALDSGEQLQESSEDVGQKLSEAHKSAVQECIAQADKLVTLHTQIESCDRIFERLQNMLCSFQDNLGSIGEDMKQLQVQSLDIHQELENRQKVRAELSQFVDDIVVPQNMIGAIVGLDPNERGFIEALHELHHKINLINSRGEGEALAVHDALPVLENLKIKAVEKVREWLLLKIYMFRKPLSNYQIFQHQLLKSRFFYEFTLKHDPAVAQEIQDEYIDTISKMFFTYFKAYASRLFKLMMKDAATKEDVLGATDVVKGGAIAGLFGSKPQVRNRATVFSLGSRDNVLTTDFLSALIVPHAATQNNQTFQFEALFRSLQLAFVDHYSHEYLFVADFFVAEEAQAVDLHSKAMSRAVSVLLKSCEEQIALSWDAISLHLCVCLSQKFHSLLAEREVPTMNAYWETLTNILWVRFDQVMTGHNESVRILDIKKLQQNLLDTRPHYIVRRYAELTSAFLTVTKKSGRDIGPKMEALLESSEDAVEQLLARMASLQQNPRDRILFLINNYDLILGIIDDHESKQSRIHAIVHELEQKCIDEFVEVILNPHLGDIMKLVSECEPLATQGHTQLLVRYNDKLSSAVLTFNQKWKPSIEAIHQDITKLFTNFRLGSHILQAIFSKYIQYVQRFSKITTHETFLNNSTCSELVNVHQVMSEVKKFKPVY</sequence>
<protein>
    <recommendedName>
        <fullName evidence="3">Vacuolar protein sorting-associated protein 52 homolog</fullName>
    </recommendedName>
</protein>
<evidence type="ECO:0000256" key="3">
    <source>
        <dbReference type="ARBA" id="ARBA00017083"/>
    </source>
</evidence>
<reference evidence="9" key="1">
    <citation type="submission" date="2020-10" db="EMBL/GenBank/DDBJ databases">
        <authorList>
            <person name="Kikuchi T."/>
        </authorList>
    </citation>
    <scope>NUCLEOTIDE SEQUENCE</scope>
    <source>
        <strain evidence="9">NKZ352</strain>
    </source>
</reference>
<dbReference type="PANTHER" id="PTHR14190">
    <property type="entry name" value="SUPPRESSOR OF ACTIN MUTATIONS 2/VACUOLAR PROTEIN SORTING 52"/>
    <property type="match status" value="1"/>
</dbReference>
<dbReference type="OrthoDB" id="19482at2759"/>
<dbReference type="GO" id="GO:0042147">
    <property type="term" value="P:retrograde transport, endosome to Golgi"/>
    <property type="evidence" value="ECO:0007669"/>
    <property type="project" value="TreeGrafter"/>
</dbReference>
<dbReference type="Pfam" id="PF04129">
    <property type="entry name" value="Vps52_CC"/>
    <property type="match status" value="1"/>
</dbReference>
<keyword evidence="5" id="KW-0653">Protein transport</keyword>
<dbReference type="Proteomes" id="UP000835052">
    <property type="component" value="Unassembled WGS sequence"/>
</dbReference>
<keyword evidence="4" id="KW-0813">Transport</keyword>
<evidence type="ECO:0000313" key="9">
    <source>
        <dbReference type="EMBL" id="CAD6189177.1"/>
    </source>
</evidence>
<accession>A0A8S1H1B4</accession>
<evidence type="ECO:0000259" key="8">
    <source>
        <dbReference type="Pfam" id="PF20655"/>
    </source>
</evidence>
<dbReference type="GO" id="GO:0006896">
    <property type="term" value="P:Golgi to vacuole transport"/>
    <property type="evidence" value="ECO:0007669"/>
    <property type="project" value="TreeGrafter"/>
</dbReference>
<feature type="domain" description="Vps52 coiled-coil" evidence="7">
    <location>
        <begin position="58"/>
        <end position="227"/>
    </location>
</feature>
<evidence type="ECO:0000256" key="5">
    <source>
        <dbReference type="ARBA" id="ARBA00022927"/>
    </source>
</evidence>
<evidence type="ECO:0000313" key="10">
    <source>
        <dbReference type="Proteomes" id="UP000835052"/>
    </source>
</evidence>
<organism evidence="9 10">
    <name type="scientific">Caenorhabditis auriculariae</name>
    <dbReference type="NCBI Taxonomy" id="2777116"/>
    <lineage>
        <taxon>Eukaryota</taxon>
        <taxon>Metazoa</taxon>
        <taxon>Ecdysozoa</taxon>
        <taxon>Nematoda</taxon>
        <taxon>Chromadorea</taxon>
        <taxon>Rhabditida</taxon>
        <taxon>Rhabditina</taxon>
        <taxon>Rhabditomorpha</taxon>
        <taxon>Rhabditoidea</taxon>
        <taxon>Rhabditidae</taxon>
        <taxon>Peloderinae</taxon>
        <taxon>Caenorhabditis</taxon>
    </lineage>
</organism>
<dbReference type="GO" id="GO:0000938">
    <property type="term" value="C:GARP complex"/>
    <property type="evidence" value="ECO:0007669"/>
    <property type="project" value="TreeGrafter"/>
</dbReference>
<feature type="domain" description="Vps52 C-terminal" evidence="8">
    <location>
        <begin position="245"/>
        <end position="564"/>
    </location>
</feature>
<gene>
    <name evidence="9" type="ORF">CAUJ_LOCUS5096</name>
</gene>
<evidence type="ECO:0000256" key="1">
    <source>
        <dbReference type="ARBA" id="ARBA00004601"/>
    </source>
</evidence>